<evidence type="ECO:0000313" key="1">
    <source>
        <dbReference type="EMBL" id="MEA5404511.1"/>
    </source>
</evidence>
<protein>
    <submittedName>
        <fullName evidence="1">Uncharacterized protein</fullName>
    </submittedName>
</protein>
<dbReference type="EMBL" id="JAYGIL010000021">
    <property type="protein sequence ID" value="MEA5404511.1"/>
    <property type="molecule type" value="Genomic_DNA"/>
</dbReference>
<organism evidence="1 2">
    <name type="scientific">Arcicella gelida</name>
    <dbReference type="NCBI Taxonomy" id="2984195"/>
    <lineage>
        <taxon>Bacteria</taxon>
        <taxon>Pseudomonadati</taxon>
        <taxon>Bacteroidota</taxon>
        <taxon>Cytophagia</taxon>
        <taxon>Cytophagales</taxon>
        <taxon>Flectobacillaceae</taxon>
        <taxon>Arcicella</taxon>
    </lineage>
</organism>
<dbReference type="RefSeq" id="WP_323697911.1">
    <property type="nucleotide sequence ID" value="NZ_JAYGIL010000021.1"/>
</dbReference>
<reference evidence="1 2" key="1">
    <citation type="submission" date="2023-12" db="EMBL/GenBank/DDBJ databases">
        <title>Novel species of the genus Arcicella isolated from rivers.</title>
        <authorList>
            <person name="Lu H."/>
        </authorList>
    </citation>
    <scope>NUCLEOTIDE SEQUENCE [LARGE SCALE GENOMIC DNA]</scope>
    <source>
        <strain evidence="1 2">DC2W</strain>
    </source>
</reference>
<gene>
    <name evidence="1" type="ORF">VB776_16380</name>
</gene>
<keyword evidence="2" id="KW-1185">Reference proteome</keyword>
<sequence>MKRYTLIDQSEVSIRESGIYSMFGTSQTASTWTLPSRYSTNSKARETLILLSNVSSQCIITLNTRGGEQFRLKGVTSNSITIRPQQECLLWNDGTYWIPSFWKNEIEVSTSSFDPASVASNATVSSTVTVSGASLGDFVLTSFSLNIAGLILQSYVSSANTVTVTFINLTVSTIDLSAGTLKIKIIK</sequence>
<comment type="caution">
    <text evidence="1">The sequence shown here is derived from an EMBL/GenBank/DDBJ whole genome shotgun (WGS) entry which is preliminary data.</text>
</comment>
<name>A0ABU5S7S0_9BACT</name>
<accession>A0ABU5S7S0</accession>
<evidence type="ECO:0000313" key="2">
    <source>
        <dbReference type="Proteomes" id="UP001303899"/>
    </source>
</evidence>
<dbReference type="Proteomes" id="UP001303899">
    <property type="component" value="Unassembled WGS sequence"/>
</dbReference>
<proteinExistence type="predicted"/>